<feature type="signal peptide" evidence="1">
    <location>
        <begin position="1"/>
        <end position="27"/>
    </location>
</feature>
<dbReference type="EMBL" id="CP065666">
    <property type="protein sequence ID" value="QPS04086.1"/>
    <property type="molecule type" value="Genomic_DNA"/>
</dbReference>
<accession>A0A7T2RVG6</accession>
<organism evidence="2 3">
    <name type="scientific">Acinetobacter johnsonii</name>
    <dbReference type="NCBI Taxonomy" id="40214"/>
    <lineage>
        <taxon>Bacteria</taxon>
        <taxon>Pseudomonadati</taxon>
        <taxon>Pseudomonadota</taxon>
        <taxon>Gammaproteobacteria</taxon>
        <taxon>Moraxellales</taxon>
        <taxon>Moraxellaceae</taxon>
        <taxon>Acinetobacter</taxon>
    </lineage>
</organism>
<protein>
    <submittedName>
        <fullName evidence="2">Uncharacterized protein</fullName>
    </submittedName>
</protein>
<keyword evidence="1" id="KW-0732">Signal</keyword>
<name>A0A7T2RVG6_ACIJO</name>
<evidence type="ECO:0000313" key="2">
    <source>
        <dbReference type="EMBL" id="QPS04086.1"/>
    </source>
</evidence>
<reference evidence="2 3" key="1">
    <citation type="submission" date="2020-12" db="EMBL/GenBank/DDBJ databases">
        <title>FDA dAtabase for Regulatory Grade micrObial Sequences (FDA-ARGOS): Supporting development and validation of Infectious Disease Dx tests.</title>
        <authorList>
            <person name="Sproer C."/>
            <person name="Gronow S."/>
            <person name="Severitt S."/>
            <person name="Schroder I."/>
            <person name="Tallon L."/>
            <person name="Sadzewicz L."/>
            <person name="Zhao X."/>
            <person name="Boylan J."/>
            <person name="Ott S."/>
            <person name="Bowen H."/>
            <person name="Vavikolanu K."/>
            <person name="Mehta A."/>
            <person name="Aluvathingal J."/>
            <person name="Nadendla S."/>
            <person name="Lowell S."/>
            <person name="Myers T."/>
            <person name="Yan Y."/>
            <person name="Sichtig H."/>
        </authorList>
    </citation>
    <scope>NUCLEOTIDE SEQUENCE [LARGE SCALE GENOMIC DNA]</scope>
    <source>
        <strain evidence="2 3">FDAARGOS_910</strain>
    </source>
</reference>
<evidence type="ECO:0000313" key="3">
    <source>
        <dbReference type="Proteomes" id="UP000595107"/>
    </source>
</evidence>
<dbReference type="Proteomes" id="UP000595107">
    <property type="component" value="Chromosome"/>
</dbReference>
<evidence type="ECO:0000256" key="1">
    <source>
        <dbReference type="SAM" id="SignalP"/>
    </source>
</evidence>
<sequence>MKEMNKFLFKVLMFLTCFSAFNCIALAASEVDIADIFNSDGTPKEGSINGVKFISAKENGLLTLALFDGESIPNKSGDNYWFLSCNSYKDSYNMNAVICGAQRGEFRILLGSLGYIIEMEDKPRGGGRYIVAFDKEPSFEATYRIIDKVEVKKFLAKMIDSKKMQYSYKNEKNKYISNERKIQNTGLTISLLKDMRDYY</sequence>
<feature type="chain" id="PRO_5032362810" evidence="1">
    <location>
        <begin position="28"/>
        <end position="199"/>
    </location>
</feature>
<gene>
    <name evidence="2" type="ORF">I6G67_00730</name>
</gene>
<dbReference type="AlphaFoldDB" id="A0A7T2RVG6"/>
<proteinExistence type="predicted"/>
<dbReference type="RefSeq" id="WP_017396910.1">
    <property type="nucleotide sequence ID" value="NZ_BBTB01000009.1"/>
</dbReference>